<evidence type="ECO:0000313" key="3">
    <source>
        <dbReference type="Proteomes" id="UP000321261"/>
    </source>
</evidence>
<dbReference type="InterPro" id="IPR032710">
    <property type="entry name" value="NTF2-like_dom_sf"/>
</dbReference>
<gene>
    <name evidence="2" type="ORF">FHX44_118243</name>
</gene>
<dbReference type="SUPFAM" id="SSF54427">
    <property type="entry name" value="NTF2-like"/>
    <property type="match status" value="1"/>
</dbReference>
<evidence type="ECO:0000313" key="2">
    <source>
        <dbReference type="EMBL" id="TWF82294.1"/>
    </source>
</evidence>
<dbReference type="Proteomes" id="UP000321261">
    <property type="component" value="Unassembled WGS sequence"/>
</dbReference>
<dbReference type="Gene3D" id="3.10.450.50">
    <property type="match status" value="1"/>
</dbReference>
<sequence length="148" mass="15674">MRDGPAASMIRAMTLSPDDRAAIVELISLHGHVFDDGDLDRLDVLFTPSVVYDVSELGGGALHGIDAIRTAALALGDHNPVGHHVTNVVVTEHGDGRAGVRSKGIGVNADGTVGSVTYEDTVVATEAGWRIDHRRVVPRRVPLNGRRA</sequence>
<reference evidence="2 3" key="1">
    <citation type="submission" date="2019-06" db="EMBL/GenBank/DDBJ databases">
        <title>Sequencing the genomes of 1000 actinobacteria strains.</title>
        <authorList>
            <person name="Klenk H.-P."/>
        </authorList>
    </citation>
    <scope>NUCLEOTIDE SEQUENCE [LARGE SCALE GENOMIC DNA]</scope>
    <source>
        <strain evidence="2 3">DSM 45671</strain>
    </source>
</reference>
<proteinExistence type="predicted"/>
<name>A0A561T5A7_9PSEU</name>
<dbReference type="InterPro" id="IPR037401">
    <property type="entry name" value="SnoaL-like"/>
</dbReference>
<feature type="domain" description="SnoaL-like" evidence="1">
    <location>
        <begin position="18"/>
        <end position="135"/>
    </location>
</feature>
<dbReference type="EMBL" id="VIWU01000001">
    <property type="protein sequence ID" value="TWF82294.1"/>
    <property type="molecule type" value="Genomic_DNA"/>
</dbReference>
<evidence type="ECO:0000259" key="1">
    <source>
        <dbReference type="Pfam" id="PF13577"/>
    </source>
</evidence>
<organism evidence="2 3">
    <name type="scientific">Pseudonocardia hierapolitana</name>
    <dbReference type="NCBI Taxonomy" id="1128676"/>
    <lineage>
        <taxon>Bacteria</taxon>
        <taxon>Bacillati</taxon>
        <taxon>Actinomycetota</taxon>
        <taxon>Actinomycetes</taxon>
        <taxon>Pseudonocardiales</taxon>
        <taxon>Pseudonocardiaceae</taxon>
        <taxon>Pseudonocardia</taxon>
    </lineage>
</organism>
<accession>A0A561T5A7</accession>
<comment type="caution">
    <text evidence="2">The sequence shown here is derived from an EMBL/GenBank/DDBJ whole genome shotgun (WGS) entry which is preliminary data.</text>
</comment>
<dbReference type="AlphaFoldDB" id="A0A561T5A7"/>
<dbReference type="Pfam" id="PF13577">
    <property type="entry name" value="SnoaL_4"/>
    <property type="match status" value="1"/>
</dbReference>
<keyword evidence="3" id="KW-1185">Reference proteome</keyword>
<protein>
    <submittedName>
        <fullName evidence="2">SnoaL-like protein</fullName>
    </submittedName>
</protein>